<dbReference type="EMBL" id="MU854334">
    <property type="protein sequence ID" value="KAK4042917.1"/>
    <property type="molecule type" value="Genomic_DNA"/>
</dbReference>
<evidence type="ECO:0000256" key="1">
    <source>
        <dbReference type="SAM" id="MobiDB-lite"/>
    </source>
</evidence>
<proteinExistence type="predicted"/>
<feature type="compositionally biased region" description="Low complexity" evidence="1">
    <location>
        <begin position="131"/>
        <end position="153"/>
    </location>
</feature>
<feature type="region of interest" description="Disordered" evidence="1">
    <location>
        <begin position="131"/>
        <end position="253"/>
    </location>
</feature>
<organism evidence="2 3">
    <name type="scientific">Parachaetomium inaequale</name>
    <dbReference type="NCBI Taxonomy" id="2588326"/>
    <lineage>
        <taxon>Eukaryota</taxon>
        <taxon>Fungi</taxon>
        <taxon>Dikarya</taxon>
        <taxon>Ascomycota</taxon>
        <taxon>Pezizomycotina</taxon>
        <taxon>Sordariomycetes</taxon>
        <taxon>Sordariomycetidae</taxon>
        <taxon>Sordariales</taxon>
        <taxon>Chaetomiaceae</taxon>
        <taxon>Parachaetomium</taxon>
    </lineage>
</organism>
<feature type="compositionally biased region" description="Basic and acidic residues" evidence="1">
    <location>
        <begin position="189"/>
        <end position="208"/>
    </location>
</feature>
<evidence type="ECO:0000313" key="2">
    <source>
        <dbReference type="EMBL" id="KAK4042917.1"/>
    </source>
</evidence>
<gene>
    <name evidence="2" type="ORF">C8A01DRAFT_44133</name>
</gene>
<dbReference type="AlphaFoldDB" id="A0AAN6PLD2"/>
<dbReference type="Proteomes" id="UP001303115">
    <property type="component" value="Unassembled WGS sequence"/>
</dbReference>
<reference evidence="3" key="1">
    <citation type="journal article" date="2023" name="Mol. Phylogenet. Evol.">
        <title>Genome-scale phylogeny and comparative genomics of the fungal order Sordariales.</title>
        <authorList>
            <person name="Hensen N."/>
            <person name="Bonometti L."/>
            <person name="Westerberg I."/>
            <person name="Brannstrom I.O."/>
            <person name="Guillou S."/>
            <person name="Cros-Aarteil S."/>
            <person name="Calhoun S."/>
            <person name="Haridas S."/>
            <person name="Kuo A."/>
            <person name="Mondo S."/>
            <person name="Pangilinan J."/>
            <person name="Riley R."/>
            <person name="LaButti K."/>
            <person name="Andreopoulos B."/>
            <person name="Lipzen A."/>
            <person name="Chen C."/>
            <person name="Yan M."/>
            <person name="Daum C."/>
            <person name="Ng V."/>
            <person name="Clum A."/>
            <person name="Steindorff A."/>
            <person name="Ohm R.A."/>
            <person name="Martin F."/>
            <person name="Silar P."/>
            <person name="Natvig D.O."/>
            <person name="Lalanne C."/>
            <person name="Gautier V."/>
            <person name="Ament-Velasquez S.L."/>
            <person name="Kruys A."/>
            <person name="Hutchinson M.I."/>
            <person name="Powell A.J."/>
            <person name="Barry K."/>
            <person name="Miller A.N."/>
            <person name="Grigoriev I.V."/>
            <person name="Debuchy R."/>
            <person name="Gladieux P."/>
            <person name="Hiltunen Thoren M."/>
            <person name="Johannesson H."/>
        </authorList>
    </citation>
    <scope>NUCLEOTIDE SEQUENCE [LARGE SCALE GENOMIC DNA]</scope>
    <source>
        <strain evidence="3">CBS 284.82</strain>
    </source>
</reference>
<comment type="caution">
    <text evidence="2">The sequence shown here is derived from an EMBL/GenBank/DDBJ whole genome shotgun (WGS) entry which is preliminary data.</text>
</comment>
<sequence length="317" mass="35093">MSFDDGIRALLDTYANCVSLLKAFGRGRAEEGAVDVQHRHSRLRKLLKSDRSLVERAYSSRLSESGSRFRKGDARAVTALDRVLKRLKSAITSLLRLSSKKDGLDLDYQSLMSLSNGSRTEAIKAIDSLSRRLGSPSRSSVVSSSSTKSSSKASSRHKPKSSSKPGSSSHRPAKEPRQGHPSKKKSRAAAKDSRGTSKELRGGTERIRKNPQPVSPPPTQKSPDTKHQATATRTTSPRRSKSPKSAVPNRISILSFSSDSTKLGEIPQRKWQSVMHYSATDPDGNEYNVRPTFPLKPYTVEVRERRFFGLFSRKREA</sequence>
<protein>
    <submittedName>
        <fullName evidence="2">Uncharacterized protein</fullName>
    </submittedName>
</protein>
<keyword evidence="3" id="KW-1185">Reference proteome</keyword>
<evidence type="ECO:0000313" key="3">
    <source>
        <dbReference type="Proteomes" id="UP001303115"/>
    </source>
</evidence>
<accession>A0AAN6PLD2</accession>
<name>A0AAN6PLD2_9PEZI</name>